<dbReference type="Pfam" id="PF04969">
    <property type="entry name" value="CS"/>
    <property type="match status" value="1"/>
</dbReference>
<evidence type="ECO:0000259" key="5">
    <source>
        <dbReference type="Pfam" id="PF08190"/>
    </source>
</evidence>
<feature type="domain" description="PIH1 N-terminal" evidence="5">
    <location>
        <begin position="81"/>
        <end position="219"/>
    </location>
</feature>
<dbReference type="GeneID" id="42002415"/>
<dbReference type="CDD" id="cd00298">
    <property type="entry name" value="ACD_sHsps_p23-like"/>
    <property type="match status" value="1"/>
</dbReference>
<dbReference type="AlphaFoldDB" id="A0A507CFH1"/>
<dbReference type="InterPro" id="IPR050734">
    <property type="entry name" value="PIH1/Kintoun_subfamily"/>
</dbReference>
<feature type="domain" description="PIH1D1/2/3 CS-like" evidence="6">
    <location>
        <begin position="286"/>
        <end position="383"/>
    </location>
</feature>
<dbReference type="GO" id="GO:0120293">
    <property type="term" value="C:dynein axonemal particle"/>
    <property type="evidence" value="ECO:0007669"/>
    <property type="project" value="UniProtKB-SubCell"/>
</dbReference>
<dbReference type="HAMAP" id="MF_03069">
    <property type="entry name" value="Kintoun"/>
    <property type="match status" value="1"/>
</dbReference>
<dbReference type="InterPro" id="IPR012981">
    <property type="entry name" value="PIH1_N"/>
</dbReference>
<accession>A0A507CFH1</accession>
<dbReference type="OrthoDB" id="5135119at2759"/>
<proteinExistence type="inferred from homology"/>
<dbReference type="Gene3D" id="2.60.40.790">
    <property type="match status" value="1"/>
</dbReference>
<evidence type="ECO:0000256" key="3">
    <source>
        <dbReference type="HAMAP-Rule" id="MF_03069"/>
    </source>
</evidence>
<dbReference type="RefSeq" id="XP_031026888.1">
    <property type="nucleotide sequence ID" value="XM_031167118.1"/>
</dbReference>
<evidence type="ECO:0000313" key="8">
    <source>
        <dbReference type="Proteomes" id="UP000319731"/>
    </source>
</evidence>
<evidence type="ECO:0000313" key="7">
    <source>
        <dbReference type="EMBL" id="TPX36674.1"/>
    </source>
</evidence>
<comment type="function">
    <text evidence="3">Required for cytoplasmic pre-assembly of axonemal dyneins, thereby playing a central role in motility in cilia and flagella. Involved in pre-assembly of dynein arm complexes in the cytoplasm before intraflagellar transport loads them for the ciliary compartment.</text>
</comment>
<dbReference type="GO" id="GO:0070286">
    <property type="term" value="P:axonemal dynein complex assembly"/>
    <property type="evidence" value="ECO:0007669"/>
    <property type="project" value="UniProtKB-UniRule"/>
</dbReference>
<dbReference type="InterPro" id="IPR034727">
    <property type="entry name" value="Kintoun"/>
</dbReference>
<protein>
    <recommendedName>
        <fullName evidence="3">Protein kintoun</fullName>
    </recommendedName>
    <alternativeName>
        <fullName evidence="3">Dynein assembly factor 2, axonemal homolog</fullName>
    </alternativeName>
</protein>
<gene>
    <name evidence="7" type="ORF">SmJEL517_g01190</name>
</gene>
<dbReference type="InterPro" id="IPR008978">
    <property type="entry name" value="HSP20-like_chaperone"/>
</dbReference>
<evidence type="ECO:0000256" key="1">
    <source>
        <dbReference type="ARBA" id="ARBA00022490"/>
    </source>
</evidence>
<organism evidence="7 8">
    <name type="scientific">Synchytrium microbalum</name>
    <dbReference type="NCBI Taxonomy" id="1806994"/>
    <lineage>
        <taxon>Eukaryota</taxon>
        <taxon>Fungi</taxon>
        <taxon>Fungi incertae sedis</taxon>
        <taxon>Chytridiomycota</taxon>
        <taxon>Chytridiomycota incertae sedis</taxon>
        <taxon>Chytridiomycetes</taxon>
        <taxon>Synchytriales</taxon>
        <taxon>Synchytriaceae</taxon>
        <taxon>Synchytrium</taxon>
    </lineage>
</organism>
<dbReference type="STRING" id="1806994.A0A507CFH1"/>
<evidence type="ECO:0000256" key="2">
    <source>
        <dbReference type="ARBA" id="ARBA00024190"/>
    </source>
</evidence>
<keyword evidence="1 3" id="KW-0963">Cytoplasm</keyword>
<dbReference type="Proteomes" id="UP000319731">
    <property type="component" value="Unassembled WGS sequence"/>
</dbReference>
<dbReference type="GO" id="GO:0060285">
    <property type="term" value="P:cilium-dependent cell motility"/>
    <property type="evidence" value="ECO:0007669"/>
    <property type="project" value="UniProtKB-UniRule"/>
</dbReference>
<evidence type="ECO:0000259" key="4">
    <source>
        <dbReference type="Pfam" id="PF04969"/>
    </source>
</evidence>
<dbReference type="InterPro" id="IPR007052">
    <property type="entry name" value="CS_dom"/>
</dbReference>
<keyword evidence="8" id="KW-1185">Reference proteome</keyword>
<evidence type="ECO:0000259" key="6">
    <source>
        <dbReference type="Pfam" id="PF18201"/>
    </source>
</evidence>
<reference evidence="7 8" key="1">
    <citation type="journal article" date="2019" name="Sci. Rep.">
        <title>Comparative genomics of chytrid fungi reveal insights into the obligate biotrophic and pathogenic lifestyle of Synchytrium endobioticum.</title>
        <authorList>
            <person name="van de Vossenberg B.T.L.H."/>
            <person name="Warris S."/>
            <person name="Nguyen H.D.T."/>
            <person name="van Gent-Pelzer M.P.E."/>
            <person name="Joly D.L."/>
            <person name="van de Geest H.C."/>
            <person name="Bonants P.J.M."/>
            <person name="Smith D.S."/>
            <person name="Levesque C.A."/>
            <person name="van der Lee T.A.J."/>
        </authorList>
    </citation>
    <scope>NUCLEOTIDE SEQUENCE [LARGE SCALE GENOMIC DNA]</scope>
    <source>
        <strain evidence="7 8">JEL517</strain>
    </source>
</reference>
<dbReference type="Pfam" id="PF08190">
    <property type="entry name" value="PIH1"/>
    <property type="match status" value="1"/>
</dbReference>
<comment type="subcellular location">
    <subcellularLocation>
        <location evidence="3">Cytoplasm</location>
    </subcellularLocation>
    <subcellularLocation>
        <location evidence="2">Dynein axonemal particle</location>
    </subcellularLocation>
</comment>
<dbReference type="EMBL" id="QEAO01000004">
    <property type="protein sequence ID" value="TPX36674.1"/>
    <property type="molecule type" value="Genomic_DNA"/>
</dbReference>
<comment type="caution">
    <text evidence="7">The sequence shown here is derived from an EMBL/GenBank/DDBJ whole genome shotgun (WGS) entry which is preliminary data.</text>
</comment>
<comment type="similarity">
    <text evidence="3">Belongs to the PIH1 family. Kintoun subfamily.</text>
</comment>
<name>A0A507CFH1_9FUNG</name>
<dbReference type="PANTHER" id="PTHR22997:SF3">
    <property type="entry name" value="PROTEIN KINTOUN"/>
    <property type="match status" value="1"/>
</dbReference>
<dbReference type="SUPFAM" id="SSF49764">
    <property type="entry name" value="HSP20-like chaperones"/>
    <property type="match status" value="1"/>
</dbReference>
<dbReference type="InterPro" id="IPR041442">
    <property type="entry name" value="PIH1D1/2/3_CS-like"/>
</dbReference>
<sequence length="598" mass="66735">MKRKIRESVMYSPSNIKRIQSITIVNENDKDQIEKYIMAAGAAREKRFEELNMTDEELKKISTSFQDEEFRKLFSDYVNELSDPKNRELYEREIAQLEAEQGNKVRFVKPTEGHVLKTKFQKPPSNMANIDKVFINMCTSPEISKAKAKTKSVNGKKGQSWSIPYSLSSPREDVDHANAPCLVYDFVMHPDTYRMGRNNPAFDKMLVDTALEGIETKFDGVPTATVIRETDPSLKATAGETSLDYIKNMAQEQQKQAVIPTEKSTSSLIQELDEPHVASAKPVVVETPKYEILHRGSIDYSKFTNERERRDGARPESLVVRIELPRVVSGSELNVDTNETTFDLSVPQKYLLHIALPFPVDHERGQAKFDKSHRRLTVTLPVLPPPLISVAAEQTTIPIPEIVNLDDAVKENTGEELPATEFETESTPLIQQITKPRLPAIKLDQDETSVSIIMPVVDLDESTISMNFLPLQVSVAFSTKDGTSYALLAKVPSSILPKGCNLNIDGDQVVVHCQKWARELWESVDVVDVDGGVSVVRFESLKSVNVSAAASVKSEPAVAATPVEKVETPKVPEKPATVEKKPIVIPTLLNSHVFDLDL</sequence>
<dbReference type="PANTHER" id="PTHR22997">
    <property type="entry name" value="PIH1 DOMAIN-CONTAINING PROTEIN 1"/>
    <property type="match status" value="1"/>
</dbReference>
<feature type="domain" description="CS" evidence="4">
    <location>
        <begin position="444"/>
        <end position="515"/>
    </location>
</feature>
<dbReference type="Pfam" id="PF18201">
    <property type="entry name" value="PIH1_CS"/>
    <property type="match status" value="1"/>
</dbReference>